<feature type="compositionally biased region" description="Low complexity" evidence="1">
    <location>
        <begin position="36"/>
        <end position="60"/>
    </location>
</feature>
<feature type="region of interest" description="Disordered" evidence="1">
    <location>
        <begin position="36"/>
        <end position="73"/>
    </location>
</feature>
<dbReference type="AlphaFoldDB" id="A0A0W1APG6"/>
<evidence type="ECO:0008006" key="5">
    <source>
        <dbReference type="Google" id="ProtNLM"/>
    </source>
</evidence>
<sequence>MTQNKGNTQRQIRASILCLICACTVLLSGCSKAANETTPVTTEAPTTEATAPAATNHATEQPNTSSGTNTEGIPAGVSVQRVIKEVTLKDGYHKKIELLTDGGKRVTIADSTQKIVLQQIEYDGKISTVNGKQVTVKVEGGGEQTITIPDHVVIDDEDKLGWMPGVEIEWTVNAEGQIESVELED</sequence>
<evidence type="ECO:0000256" key="2">
    <source>
        <dbReference type="SAM" id="SignalP"/>
    </source>
</evidence>
<dbReference type="PROSITE" id="PS51257">
    <property type="entry name" value="PROKAR_LIPOPROTEIN"/>
    <property type="match status" value="1"/>
</dbReference>
<dbReference type="Proteomes" id="UP000054709">
    <property type="component" value="Unassembled WGS sequence"/>
</dbReference>
<feature type="signal peptide" evidence="2">
    <location>
        <begin position="1"/>
        <end position="33"/>
    </location>
</feature>
<reference evidence="3 4" key="1">
    <citation type="journal article" date="2015" name="Int. Biodeterior. Biodegradation">
        <title>Physiological and genetic screening methods for the isolation of methyl tert-butyl ether-degrading bacteria for bioremediation purposes.</title>
        <authorList>
            <person name="Guisado I.M."/>
            <person name="Purswani J."/>
            <person name="Gonzalez Lopez J."/>
            <person name="Pozo C."/>
        </authorList>
    </citation>
    <scope>NUCLEOTIDE SEQUENCE [LARGE SCALE GENOMIC DNA]</scope>
    <source>
        <strain evidence="3 4">SH7</strain>
    </source>
</reference>
<protein>
    <recommendedName>
        <fullName evidence="5">DUF3221 domain-containing protein</fullName>
    </recommendedName>
</protein>
<dbReference type="EMBL" id="LCZJ02000098">
    <property type="protein sequence ID" value="KTD83210.1"/>
    <property type="molecule type" value="Genomic_DNA"/>
</dbReference>
<comment type="caution">
    <text evidence="3">The sequence shown here is derived from an EMBL/GenBank/DDBJ whole genome shotgun (WGS) entry which is preliminary data.</text>
</comment>
<evidence type="ECO:0000313" key="3">
    <source>
        <dbReference type="EMBL" id="KTD83210.1"/>
    </source>
</evidence>
<gene>
    <name evidence="3" type="ORF">UQ64_03530</name>
</gene>
<accession>A0A0W1APG6</accession>
<keyword evidence="2" id="KW-0732">Signal</keyword>
<feature type="chain" id="PRO_5006919962" description="DUF3221 domain-containing protein" evidence="2">
    <location>
        <begin position="34"/>
        <end position="185"/>
    </location>
</feature>
<organism evidence="3 4">
    <name type="scientific">Paenibacillus etheri</name>
    <dbReference type="NCBI Taxonomy" id="1306852"/>
    <lineage>
        <taxon>Bacteria</taxon>
        <taxon>Bacillati</taxon>
        <taxon>Bacillota</taxon>
        <taxon>Bacilli</taxon>
        <taxon>Bacillales</taxon>
        <taxon>Paenibacillaceae</taxon>
        <taxon>Paenibacillus</taxon>
    </lineage>
</organism>
<name>A0A0W1APG6_9BACL</name>
<evidence type="ECO:0000313" key="4">
    <source>
        <dbReference type="Proteomes" id="UP000054709"/>
    </source>
</evidence>
<proteinExistence type="predicted"/>
<keyword evidence="4" id="KW-1185">Reference proteome</keyword>
<feature type="compositionally biased region" description="Polar residues" evidence="1">
    <location>
        <begin position="61"/>
        <end position="71"/>
    </location>
</feature>
<evidence type="ECO:0000256" key="1">
    <source>
        <dbReference type="SAM" id="MobiDB-lite"/>
    </source>
</evidence>